<dbReference type="STRING" id="35608.A0A2U1PCR5"/>
<comment type="caution">
    <text evidence="1">The sequence shown here is derived from an EMBL/GenBank/DDBJ whole genome shotgun (WGS) entry which is preliminary data.</text>
</comment>
<keyword evidence="1" id="KW-0808">Transferase</keyword>
<dbReference type="AlphaFoldDB" id="A0A2U1PCR5"/>
<evidence type="ECO:0000313" key="2">
    <source>
        <dbReference type="Proteomes" id="UP000245207"/>
    </source>
</evidence>
<dbReference type="EMBL" id="PKPP01001334">
    <property type="protein sequence ID" value="PWA83555.1"/>
    <property type="molecule type" value="Genomic_DNA"/>
</dbReference>
<keyword evidence="2" id="KW-1185">Reference proteome</keyword>
<dbReference type="Proteomes" id="UP000245207">
    <property type="component" value="Unassembled WGS sequence"/>
</dbReference>
<protein>
    <submittedName>
        <fullName evidence="1">Polyribonucleotide nucleotidyltransferase</fullName>
    </submittedName>
</protein>
<name>A0A2U1PCR5_ARTAN</name>
<evidence type="ECO:0000313" key="1">
    <source>
        <dbReference type="EMBL" id="PWA83555.1"/>
    </source>
</evidence>
<sequence>MDFCKKEEQDTHCVCDAEGDHFICRRTYALLVLTLLLVSGNVLSYDGVHPPDSLDVTAAGIAVPLPEVASTNTIAGVRIGLIGVRICCESNHQRDGKFKTGFNVSRLRKRNIDDRGYIIIIIHIFNILQF</sequence>
<reference evidence="1 2" key="1">
    <citation type="journal article" date="2018" name="Mol. Plant">
        <title>The genome of Artemisia annua provides insight into the evolution of Asteraceae family and artemisinin biosynthesis.</title>
        <authorList>
            <person name="Shen Q."/>
            <person name="Zhang L."/>
            <person name="Liao Z."/>
            <person name="Wang S."/>
            <person name="Yan T."/>
            <person name="Shi P."/>
            <person name="Liu M."/>
            <person name="Fu X."/>
            <person name="Pan Q."/>
            <person name="Wang Y."/>
            <person name="Lv Z."/>
            <person name="Lu X."/>
            <person name="Zhang F."/>
            <person name="Jiang W."/>
            <person name="Ma Y."/>
            <person name="Chen M."/>
            <person name="Hao X."/>
            <person name="Li L."/>
            <person name="Tang Y."/>
            <person name="Lv G."/>
            <person name="Zhou Y."/>
            <person name="Sun X."/>
            <person name="Brodelius P.E."/>
            <person name="Rose J.K.C."/>
            <person name="Tang K."/>
        </authorList>
    </citation>
    <scope>NUCLEOTIDE SEQUENCE [LARGE SCALE GENOMIC DNA]</scope>
    <source>
        <strain evidence="2">cv. Huhao1</strain>
        <tissue evidence="1">Leaf</tissue>
    </source>
</reference>
<dbReference type="GO" id="GO:0016740">
    <property type="term" value="F:transferase activity"/>
    <property type="evidence" value="ECO:0007669"/>
    <property type="project" value="UniProtKB-KW"/>
</dbReference>
<proteinExistence type="predicted"/>
<accession>A0A2U1PCR5</accession>
<organism evidence="1 2">
    <name type="scientific">Artemisia annua</name>
    <name type="common">Sweet wormwood</name>
    <dbReference type="NCBI Taxonomy" id="35608"/>
    <lineage>
        <taxon>Eukaryota</taxon>
        <taxon>Viridiplantae</taxon>
        <taxon>Streptophyta</taxon>
        <taxon>Embryophyta</taxon>
        <taxon>Tracheophyta</taxon>
        <taxon>Spermatophyta</taxon>
        <taxon>Magnoliopsida</taxon>
        <taxon>eudicotyledons</taxon>
        <taxon>Gunneridae</taxon>
        <taxon>Pentapetalae</taxon>
        <taxon>asterids</taxon>
        <taxon>campanulids</taxon>
        <taxon>Asterales</taxon>
        <taxon>Asteraceae</taxon>
        <taxon>Asteroideae</taxon>
        <taxon>Anthemideae</taxon>
        <taxon>Artemisiinae</taxon>
        <taxon>Artemisia</taxon>
    </lineage>
</organism>
<gene>
    <name evidence="1" type="ORF">CTI12_AA166150</name>
</gene>